<gene>
    <name evidence="5" type="ORF">H9863_02815</name>
</gene>
<dbReference type="PANTHER" id="PTHR30160">
    <property type="entry name" value="TETRAACYLDISACCHARIDE 4'-KINASE-RELATED"/>
    <property type="match status" value="1"/>
</dbReference>
<dbReference type="Gene3D" id="3.40.50.2000">
    <property type="entry name" value="Glycogen Phosphorylase B"/>
    <property type="match status" value="4"/>
</dbReference>
<dbReference type="InterPro" id="IPR028098">
    <property type="entry name" value="Glyco_trans_4-like_N"/>
</dbReference>
<reference evidence="5" key="2">
    <citation type="submission" date="2021-04" db="EMBL/GenBank/DDBJ databases">
        <authorList>
            <person name="Gilroy R."/>
        </authorList>
    </citation>
    <scope>NUCLEOTIDE SEQUENCE</scope>
    <source>
        <strain evidence="5">23274</strain>
    </source>
</reference>
<evidence type="ECO:0000313" key="5">
    <source>
        <dbReference type="EMBL" id="HIX03035.1"/>
    </source>
</evidence>
<reference evidence="5" key="1">
    <citation type="journal article" date="2021" name="PeerJ">
        <title>Extensive microbial diversity within the chicken gut microbiome revealed by metagenomics and culture.</title>
        <authorList>
            <person name="Gilroy R."/>
            <person name="Ravi A."/>
            <person name="Getino M."/>
            <person name="Pursley I."/>
            <person name="Horton D.L."/>
            <person name="Alikhan N.F."/>
            <person name="Baker D."/>
            <person name="Gharbi K."/>
            <person name="Hall N."/>
            <person name="Watson M."/>
            <person name="Adriaenssens E.M."/>
            <person name="Foster-Nyarko E."/>
            <person name="Jarju S."/>
            <person name="Secka A."/>
            <person name="Antonio M."/>
            <person name="Oren A."/>
            <person name="Chaudhuri R.R."/>
            <person name="La Ragione R."/>
            <person name="Hildebrand F."/>
            <person name="Pallen M.J."/>
        </authorList>
    </citation>
    <scope>NUCLEOTIDE SEQUENCE</scope>
    <source>
        <strain evidence="5">23274</strain>
    </source>
</reference>
<evidence type="ECO:0000259" key="4">
    <source>
        <dbReference type="Pfam" id="PF13439"/>
    </source>
</evidence>
<dbReference type="EC" id="2.4.-.-" evidence="5"/>
<dbReference type="InterPro" id="IPR002201">
    <property type="entry name" value="Glyco_trans_9"/>
</dbReference>
<dbReference type="GO" id="GO:0009244">
    <property type="term" value="P:lipopolysaccharide core region biosynthetic process"/>
    <property type="evidence" value="ECO:0007669"/>
    <property type="project" value="TreeGrafter"/>
</dbReference>
<feature type="domain" description="Glycosyl transferase family 1" evidence="3">
    <location>
        <begin position="172"/>
        <end position="336"/>
    </location>
</feature>
<evidence type="ECO:0000259" key="3">
    <source>
        <dbReference type="Pfam" id="PF00534"/>
    </source>
</evidence>
<dbReference type="PANTHER" id="PTHR30160:SF7">
    <property type="entry name" value="ADP-HEPTOSE--LPS HEPTOSYLTRANSFERASE 2"/>
    <property type="match status" value="1"/>
</dbReference>
<feature type="domain" description="Glycosyltransferase subfamily 4-like N-terminal" evidence="4">
    <location>
        <begin position="15"/>
        <end position="163"/>
    </location>
</feature>
<sequence>MINILFSDSCRTAFWGGVEKWITTLGEELNKQNYNVHLICRPHSLLGERAQSVGLAVHHATFKNSLDITTTLKILSLIRKQKINVIICAKNLDTKLAGLAGKIAGIPVISRQGLAIIPDNWKYRFLVKHFTTSMITNTITIKQQYENYSWFPKDHIQVIYNGVTQPQKTTNKENIREKYGISPEEKLILSAGRISNQKGFIYLIEAARMAQEQHLPWKFLLLGEGEERPHLLQLIEHYELKNIQLPGFQTNMEDFYRAADLFVLSSLSEGTPNVVLEAMLYGCPVVATNVNGVQEVIDNGIDGWIIPPKDSEAIFHTINENINNLERLAEVSLHAKKKIQEKFTMEQSVKHFSAYIDHILHPVKKVIIRTPNFLGDTINTTPCIQLVKQEYPDAKLIIVGPDFVRDIFKYEERVSRFITFPLNRKKNITTFFHLLKAIHTEKGDLGIIFVNTFVSALQFKLAGVKRSIGYSLEKRSALLDFSLPLNRNKHYINRYANLFNEYLGNKYIYLPDLYLPVSGKKTFHFDNNRPTIGFYPGGKHKGYRAYPQDYAIQLIRGLNHQGFNVILLGDQQDAPEQSRYISEVRGDNIINLAGQTDIEEFFNTINHLDLLITIDSAAMHAAAALHTPFIALMGLSTSPTSTIVPKVPFGKILKIENNLIREEDYIRNLTPDIVLHAVQEILPSNSANRS</sequence>
<dbReference type="Pfam" id="PF13439">
    <property type="entry name" value="Glyco_transf_4"/>
    <property type="match status" value="1"/>
</dbReference>
<dbReference type="GO" id="GO:0005829">
    <property type="term" value="C:cytosol"/>
    <property type="evidence" value="ECO:0007669"/>
    <property type="project" value="TreeGrafter"/>
</dbReference>
<proteinExistence type="predicted"/>
<keyword evidence="1 5" id="KW-0328">Glycosyltransferase</keyword>
<dbReference type="CDD" id="cd03811">
    <property type="entry name" value="GT4_GT28_WabH-like"/>
    <property type="match status" value="1"/>
</dbReference>
<dbReference type="Pfam" id="PF00534">
    <property type="entry name" value="Glycos_transf_1"/>
    <property type="match status" value="1"/>
</dbReference>
<comment type="caution">
    <text evidence="5">The sequence shown here is derived from an EMBL/GenBank/DDBJ whole genome shotgun (WGS) entry which is preliminary data.</text>
</comment>
<dbReference type="Proteomes" id="UP000824202">
    <property type="component" value="Unassembled WGS sequence"/>
</dbReference>
<dbReference type="EMBL" id="DXFT01000057">
    <property type="protein sequence ID" value="HIX03035.1"/>
    <property type="molecule type" value="Genomic_DNA"/>
</dbReference>
<dbReference type="InterPro" id="IPR051199">
    <property type="entry name" value="LPS_LOS_Heptosyltrfase"/>
</dbReference>
<organism evidence="5 6">
    <name type="scientific">Candidatus Odoribacter faecigallinarum</name>
    <dbReference type="NCBI Taxonomy" id="2838706"/>
    <lineage>
        <taxon>Bacteria</taxon>
        <taxon>Pseudomonadati</taxon>
        <taxon>Bacteroidota</taxon>
        <taxon>Bacteroidia</taxon>
        <taxon>Bacteroidales</taxon>
        <taxon>Odoribacteraceae</taxon>
        <taxon>Odoribacter</taxon>
    </lineage>
</organism>
<keyword evidence="2 5" id="KW-0808">Transferase</keyword>
<accession>A0A9D1UYV3</accession>
<dbReference type="SUPFAM" id="SSF53756">
    <property type="entry name" value="UDP-Glycosyltransferase/glycogen phosphorylase"/>
    <property type="match status" value="2"/>
</dbReference>
<evidence type="ECO:0000256" key="1">
    <source>
        <dbReference type="ARBA" id="ARBA00022676"/>
    </source>
</evidence>
<evidence type="ECO:0000313" key="6">
    <source>
        <dbReference type="Proteomes" id="UP000824202"/>
    </source>
</evidence>
<dbReference type="GO" id="GO:0008713">
    <property type="term" value="F:ADP-heptose-lipopolysaccharide heptosyltransferase activity"/>
    <property type="evidence" value="ECO:0007669"/>
    <property type="project" value="TreeGrafter"/>
</dbReference>
<dbReference type="InterPro" id="IPR001296">
    <property type="entry name" value="Glyco_trans_1"/>
</dbReference>
<name>A0A9D1UYV3_9BACT</name>
<evidence type="ECO:0000256" key="2">
    <source>
        <dbReference type="ARBA" id="ARBA00022679"/>
    </source>
</evidence>
<dbReference type="CDD" id="cd03789">
    <property type="entry name" value="GT9_LPS_heptosyltransferase"/>
    <property type="match status" value="1"/>
</dbReference>
<dbReference type="Pfam" id="PF01075">
    <property type="entry name" value="Glyco_transf_9"/>
    <property type="match status" value="1"/>
</dbReference>
<dbReference type="AlphaFoldDB" id="A0A9D1UYV3"/>
<protein>
    <submittedName>
        <fullName evidence="5">Glycosyltransferase</fullName>
        <ecNumber evidence="5">2.4.-.-</ecNumber>
    </submittedName>
</protein>